<protein>
    <submittedName>
        <fullName evidence="5">Putative ribosomal N-acetyltransferase YdaF</fullName>
        <ecNumber evidence="5">2.3.1.-</ecNumber>
    </submittedName>
</protein>
<dbReference type="SUPFAM" id="SSF55729">
    <property type="entry name" value="Acyl-CoA N-acyltransferases (Nat)"/>
    <property type="match status" value="1"/>
</dbReference>
<dbReference type="GO" id="GO:0005737">
    <property type="term" value="C:cytoplasm"/>
    <property type="evidence" value="ECO:0007669"/>
    <property type="project" value="TreeGrafter"/>
</dbReference>
<reference evidence="5 6" key="1">
    <citation type="submission" date="2015-06" db="EMBL/GenBank/DDBJ databases">
        <title>Draft genome of the moderately acidophilic sulfate reducer Candidatus Desulfosporosinus acididurans strain M1.</title>
        <authorList>
            <person name="Poehlein A."/>
            <person name="Petzsch P."/>
            <person name="Johnson B.D."/>
            <person name="Schloemann M."/>
            <person name="Daniel R."/>
            <person name="Muehling M."/>
        </authorList>
    </citation>
    <scope>NUCLEOTIDE SEQUENCE [LARGE SCALE GENOMIC DNA]</scope>
    <source>
        <strain evidence="5 6">M1</strain>
    </source>
</reference>
<name>A0A0J1IPD3_9FIRM</name>
<evidence type="ECO:0000313" key="6">
    <source>
        <dbReference type="Proteomes" id="UP000036356"/>
    </source>
</evidence>
<evidence type="ECO:0000259" key="4">
    <source>
        <dbReference type="PROSITE" id="PS51186"/>
    </source>
</evidence>
<comment type="caution">
    <text evidence="5">The sequence shown here is derived from an EMBL/GenBank/DDBJ whole genome shotgun (WGS) entry which is preliminary data.</text>
</comment>
<dbReference type="Pfam" id="PF13302">
    <property type="entry name" value="Acetyltransf_3"/>
    <property type="match status" value="1"/>
</dbReference>
<evidence type="ECO:0000256" key="2">
    <source>
        <dbReference type="ARBA" id="ARBA00023315"/>
    </source>
</evidence>
<accession>A0A0J1IPD3</accession>
<dbReference type="GO" id="GO:0008999">
    <property type="term" value="F:protein-N-terminal-alanine acetyltransferase activity"/>
    <property type="evidence" value="ECO:0007669"/>
    <property type="project" value="TreeGrafter"/>
</dbReference>
<dbReference type="PROSITE" id="PS51186">
    <property type="entry name" value="GNAT"/>
    <property type="match status" value="1"/>
</dbReference>
<evidence type="ECO:0000313" key="5">
    <source>
        <dbReference type="EMBL" id="KLU66521.1"/>
    </source>
</evidence>
<dbReference type="InterPro" id="IPR000182">
    <property type="entry name" value="GNAT_dom"/>
</dbReference>
<gene>
    <name evidence="5" type="primary">ydaF_1</name>
    <name evidence="5" type="ORF">DEAC_c11870</name>
</gene>
<dbReference type="InterPro" id="IPR016181">
    <property type="entry name" value="Acyl_CoA_acyltransferase"/>
</dbReference>
<comment type="similarity">
    <text evidence="3">Belongs to the acetyltransferase family. RimJ subfamily.</text>
</comment>
<organism evidence="5 6">
    <name type="scientific">Desulfosporosinus acididurans</name>
    <dbReference type="NCBI Taxonomy" id="476652"/>
    <lineage>
        <taxon>Bacteria</taxon>
        <taxon>Bacillati</taxon>
        <taxon>Bacillota</taxon>
        <taxon>Clostridia</taxon>
        <taxon>Eubacteriales</taxon>
        <taxon>Desulfitobacteriaceae</taxon>
        <taxon>Desulfosporosinus</taxon>
    </lineage>
</organism>
<feature type="domain" description="N-acetyltransferase" evidence="4">
    <location>
        <begin position="17"/>
        <end position="186"/>
    </location>
</feature>
<dbReference type="Gene3D" id="3.40.630.30">
    <property type="match status" value="1"/>
</dbReference>
<evidence type="ECO:0000256" key="1">
    <source>
        <dbReference type="ARBA" id="ARBA00022679"/>
    </source>
</evidence>
<dbReference type="PANTHER" id="PTHR43792">
    <property type="entry name" value="GNAT FAMILY, PUTATIVE (AFU_ORTHOLOGUE AFUA_3G00765)-RELATED-RELATED"/>
    <property type="match status" value="1"/>
</dbReference>
<dbReference type="RefSeq" id="WP_047809097.1">
    <property type="nucleotide sequence ID" value="NZ_LDZY01000004.1"/>
</dbReference>
<dbReference type="PANTHER" id="PTHR43792:SF8">
    <property type="entry name" value="[RIBOSOMAL PROTEIN US5]-ALANINE N-ACETYLTRANSFERASE"/>
    <property type="match status" value="1"/>
</dbReference>
<dbReference type="PATRIC" id="fig|476652.3.peg.1215"/>
<dbReference type="AlphaFoldDB" id="A0A0J1IPD3"/>
<evidence type="ECO:0000256" key="3">
    <source>
        <dbReference type="ARBA" id="ARBA00038502"/>
    </source>
</evidence>
<dbReference type="EMBL" id="LDZY01000004">
    <property type="protein sequence ID" value="KLU66521.1"/>
    <property type="molecule type" value="Genomic_DNA"/>
</dbReference>
<dbReference type="STRING" id="476652.DEAC_c11870"/>
<keyword evidence="1 5" id="KW-0808">Transferase</keyword>
<proteinExistence type="inferred from homology"/>
<dbReference type="Proteomes" id="UP000036356">
    <property type="component" value="Unassembled WGS sequence"/>
</dbReference>
<keyword evidence="2 5" id="KW-0012">Acyltransferase</keyword>
<dbReference type="EC" id="2.3.1.-" evidence="5"/>
<keyword evidence="6" id="KW-1185">Reference proteome</keyword>
<dbReference type="InterPro" id="IPR051531">
    <property type="entry name" value="N-acetyltransferase"/>
</dbReference>
<sequence length="189" mass="22264">MGFLNQLQLETERLILMVLNESFADLILDYYKRNDKFLQEWEAKKEPEFYTIRYHREALHKELSKINDGDTFRVWLFKKDEALSKTIGSIGLNNIVHGAFLSCHLGYKLDHTEINQGYMTEALKKVIEFAFTKLGLHRIEANILPRNARSMRVVEKLGFYNEGLAKNYLRINGKWQDHIHMVLLNEAME</sequence>